<keyword evidence="11" id="KW-0539">Nucleus</keyword>
<evidence type="ECO:0000313" key="14">
    <source>
        <dbReference type="Proteomes" id="UP001432322"/>
    </source>
</evidence>
<proteinExistence type="inferred from homology"/>
<evidence type="ECO:0000256" key="11">
    <source>
        <dbReference type="ARBA" id="ARBA00023242"/>
    </source>
</evidence>
<dbReference type="PANTHER" id="PTHR13113:SF1">
    <property type="entry name" value="EVOLUTIONARILY CONSERVED SIGNALING INTERMEDIATE IN TOLL PATHWAY, MITOCHONDRIAL"/>
    <property type="match status" value="1"/>
</dbReference>
<evidence type="ECO:0000256" key="4">
    <source>
        <dbReference type="ARBA" id="ARBA00007674"/>
    </source>
</evidence>
<comment type="caution">
    <text evidence="13">The sequence shown here is derived from an EMBL/GenBank/DDBJ whole genome shotgun (WGS) entry which is preliminary data.</text>
</comment>
<evidence type="ECO:0000256" key="1">
    <source>
        <dbReference type="ARBA" id="ARBA00004123"/>
    </source>
</evidence>
<sequence>ISIQLMKTVVSTFGAVYRSYCQPRTISTCRFVSAQSSRPEETRLAHIERQFDAVPKEERSREAFHAAIVLFKERRSRQHVEFIHSALKYIKEFGVHKELDTYKALLNIFPKGKMIPQNTFQRIMLHYPQQQNCCVKVLDEMEWHGVQPDKEIHDIVVNAFGEWNFATKKIKRMVYWMPKLKYSNKYIDRRQIEGKKLTAAELSGHALKMMARDPATTIDFVKLGDGPSSSSTDAHLEDDWIVSAQSVQQRRILAGLKEGTKITVDGPFRVYIMEHPIQYVKMTSPPLDKPFEEFEKHDMVGREDFSDWFSEWTRERSGRGRSVHEQRNETVLAMSVLSKNDNLSAEKWIRYLQKTSPSLEKMMVHIRIDKGDEMFDTEKKEDVNKEEVHAANTV</sequence>
<organism evidence="13 14">
    <name type="scientific">Pristionchus fissidentatus</name>
    <dbReference type="NCBI Taxonomy" id="1538716"/>
    <lineage>
        <taxon>Eukaryota</taxon>
        <taxon>Metazoa</taxon>
        <taxon>Ecdysozoa</taxon>
        <taxon>Nematoda</taxon>
        <taxon>Chromadorea</taxon>
        <taxon>Rhabditida</taxon>
        <taxon>Rhabditina</taxon>
        <taxon>Diplogasteromorpha</taxon>
        <taxon>Diplogasteroidea</taxon>
        <taxon>Neodiplogasteridae</taxon>
        <taxon>Pristionchus</taxon>
    </lineage>
</organism>
<dbReference type="Pfam" id="PF06239">
    <property type="entry name" value="ECSIT_N"/>
    <property type="match status" value="1"/>
</dbReference>
<dbReference type="InterPro" id="IPR046448">
    <property type="entry name" value="ECSIT_N"/>
</dbReference>
<comment type="similarity">
    <text evidence="4">Belongs to the ECSIT family.</text>
</comment>
<keyword evidence="14" id="KW-1185">Reference proteome</keyword>
<keyword evidence="10" id="KW-0496">Mitochondrion</keyword>
<dbReference type="InterPro" id="IPR029342">
    <property type="entry name" value="ECIST_C"/>
</dbReference>
<keyword evidence="7" id="KW-0399">Innate immunity</keyword>
<evidence type="ECO:0000256" key="8">
    <source>
        <dbReference type="ARBA" id="ARBA00022859"/>
    </source>
</evidence>
<dbReference type="GO" id="GO:0045087">
    <property type="term" value="P:innate immune response"/>
    <property type="evidence" value="ECO:0007669"/>
    <property type="project" value="UniProtKB-KW"/>
</dbReference>
<feature type="domain" description="ECSIT C-terminal" evidence="12">
    <location>
        <begin position="246"/>
        <end position="369"/>
    </location>
</feature>
<evidence type="ECO:0000256" key="9">
    <source>
        <dbReference type="ARBA" id="ARBA00022946"/>
    </source>
</evidence>
<reference evidence="13" key="1">
    <citation type="submission" date="2023-10" db="EMBL/GenBank/DDBJ databases">
        <title>Genome assembly of Pristionchus species.</title>
        <authorList>
            <person name="Yoshida K."/>
            <person name="Sommer R.J."/>
        </authorList>
    </citation>
    <scope>NUCLEOTIDE SEQUENCE</scope>
    <source>
        <strain evidence="13">RS5133</strain>
    </source>
</reference>
<evidence type="ECO:0000256" key="5">
    <source>
        <dbReference type="ARBA" id="ARBA00019998"/>
    </source>
</evidence>
<evidence type="ECO:0000259" key="12">
    <source>
        <dbReference type="SMART" id="SM01284"/>
    </source>
</evidence>
<keyword evidence="6" id="KW-0963">Cytoplasm</keyword>
<dbReference type="GO" id="GO:0005634">
    <property type="term" value="C:nucleus"/>
    <property type="evidence" value="ECO:0007669"/>
    <property type="project" value="UniProtKB-SubCell"/>
</dbReference>
<comment type="subcellular location">
    <subcellularLocation>
        <location evidence="3">Cytoplasm</location>
    </subcellularLocation>
    <subcellularLocation>
        <location evidence="2">Mitochondrion</location>
    </subcellularLocation>
    <subcellularLocation>
        <location evidence="1">Nucleus</location>
    </subcellularLocation>
</comment>
<gene>
    <name evidence="13" type="ORF">PFISCL1PPCAC_12640</name>
</gene>
<feature type="non-terminal residue" evidence="13">
    <location>
        <position position="1"/>
    </location>
</feature>
<dbReference type="InterPro" id="IPR010418">
    <property type="entry name" value="ECSIT"/>
</dbReference>
<evidence type="ECO:0000256" key="7">
    <source>
        <dbReference type="ARBA" id="ARBA00022588"/>
    </source>
</evidence>
<evidence type="ECO:0000256" key="10">
    <source>
        <dbReference type="ARBA" id="ARBA00023128"/>
    </source>
</evidence>
<dbReference type="GO" id="GO:0007178">
    <property type="term" value="P:cell surface receptor protein serine/threonine kinase signaling pathway"/>
    <property type="evidence" value="ECO:0007669"/>
    <property type="project" value="TreeGrafter"/>
</dbReference>
<protein>
    <recommendedName>
        <fullName evidence="5">Evolutionarily conserved signaling intermediate in Toll pathway, mitochondrial</fullName>
    </recommendedName>
</protein>
<accession>A0AAV5VSQ4</accession>
<evidence type="ECO:0000313" key="13">
    <source>
        <dbReference type="EMBL" id="GMT21343.1"/>
    </source>
</evidence>
<dbReference type="Proteomes" id="UP001432322">
    <property type="component" value="Unassembled WGS sequence"/>
</dbReference>
<dbReference type="AlphaFoldDB" id="A0AAV5VSQ4"/>
<dbReference type="SMART" id="SM01284">
    <property type="entry name" value="ECSIT_Cterm"/>
    <property type="match status" value="1"/>
</dbReference>
<keyword evidence="9" id="KW-0809">Transit peptide</keyword>
<evidence type="ECO:0000256" key="2">
    <source>
        <dbReference type="ARBA" id="ARBA00004173"/>
    </source>
</evidence>
<evidence type="ECO:0000256" key="3">
    <source>
        <dbReference type="ARBA" id="ARBA00004496"/>
    </source>
</evidence>
<evidence type="ECO:0000256" key="6">
    <source>
        <dbReference type="ARBA" id="ARBA00022490"/>
    </source>
</evidence>
<dbReference type="EMBL" id="BTSY01000004">
    <property type="protein sequence ID" value="GMT21343.1"/>
    <property type="molecule type" value="Genomic_DNA"/>
</dbReference>
<keyword evidence="8" id="KW-0391">Immunity</keyword>
<dbReference type="PANTHER" id="PTHR13113">
    <property type="entry name" value="ECSIT EVOLUTIONARILY CONSERVED SIGNALING INTERMEDIATE IN TOLL PATHWAYS"/>
    <property type="match status" value="1"/>
</dbReference>
<dbReference type="Pfam" id="PF14784">
    <property type="entry name" value="ECSIT_C"/>
    <property type="match status" value="1"/>
</dbReference>
<dbReference type="GO" id="GO:0005739">
    <property type="term" value="C:mitochondrion"/>
    <property type="evidence" value="ECO:0007669"/>
    <property type="project" value="UniProtKB-SubCell"/>
</dbReference>
<name>A0AAV5VSQ4_9BILA</name>